<protein>
    <submittedName>
        <fullName evidence="1">Uncharacterized protein</fullName>
    </submittedName>
</protein>
<comment type="caution">
    <text evidence="1">The sequence shown here is derived from an EMBL/GenBank/DDBJ whole genome shotgun (WGS) entry which is preliminary data.</text>
</comment>
<keyword evidence="2" id="KW-1185">Reference proteome</keyword>
<proteinExistence type="predicted"/>
<name>A0ABR0DXP1_ZASCE</name>
<evidence type="ECO:0000313" key="2">
    <source>
        <dbReference type="Proteomes" id="UP001305779"/>
    </source>
</evidence>
<organism evidence="1 2">
    <name type="scientific">Zasmidium cellare</name>
    <name type="common">Wine cellar mold</name>
    <name type="synonym">Racodium cellare</name>
    <dbReference type="NCBI Taxonomy" id="395010"/>
    <lineage>
        <taxon>Eukaryota</taxon>
        <taxon>Fungi</taxon>
        <taxon>Dikarya</taxon>
        <taxon>Ascomycota</taxon>
        <taxon>Pezizomycotina</taxon>
        <taxon>Dothideomycetes</taxon>
        <taxon>Dothideomycetidae</taxon>
        <taxon>Mycosphaerellales</taxon>
        <taxon>Mycosphaerellaceae</taxon>
        <taxon>Zasmidium</taxon>
    </lineage>
</organism>
<gene>
    <name evidence="1" type="ORF">PRZ48_014893</name>
</gene>
<evidence type="ECO:0000313" key="1">
    <source>
        <dbReference type="EMBL" id="KAK4493708.1"/>
    </source>
</evidence>
<sequence>MSRLFQDLEKRSSMASRLFAGKGSAQIRYIVQLNEDLRRIDESALFDIHNRSDIDLIQIDVGVGINVGDSVRDVVGYIVPDIIAQIVPDVVCQVIGDVVGRVGDVADGVAQVEWESISESDQGE</sequence>
<reference evidence="1 2" key="1">
    <citation type="journal article" date="2023" name="G3 (Bethesda)">
        <title>A chromosome-level genome assembly of Zasmidium syzygii isolated from banana leaves.</title>
        <authorList>
            <person name="van Westerhoven A.C."/>
            <person name="Mehrabi R."/>
            <person name="Talebi R."/>
            <person name="Steentjes M.B.F."/>
            <person name="Corcolon B."/>
            <person name="Chong P.A."/>
            <person name="Kema G.H.J."/>
            <person name="Seidl M.F."/>
        </authorList>
    </citation>
    <scope>NUCLEOTIDE SEQUENCE [LARGE SCALE GENOMIC DNA]</scope>
    <source>
        <strain evidence="1 2">P124</strain>
    </source>
</reference>
<dbReference type="Proteomes" id="UP001305779">
    <property type="component" value="Unassembled WGS sequence"/>
</dbReference>
<accession>A0ABR0DXP1</accession>
<dbReference type="EMBL" id="JAXOVC010000015">
    <property type="protein sequence ID" value="KAK4493708.1"/>
    <property type="molecule type" value="Genomic_DNA"/>
</dbReference>